<keyword evidence="12" id="KW-1185">Reference proteome</keyword>
<dbReference type="InterPro" id="IPR056884">
    <property type="entry name" value="NPHP3-like_N"/>
</dbReference>
<feature type="repeat" description="ANK" evidence="3">
    <location>
        <begin position="979"/>
        <end position="1011"/>
    </location>
</feature>
<dbReference type="Pfam" id="PF24883">
    <property type="entry name" value="NPHP3_N"/>
    <property type="match status" value="1"/>
</dbReference>
<feature type="region of interest" description="Disordered" evidence="5">
    <location>
        <begin position="2608"/>
        <end position="2673"/>
    </location>
</feature>
<dbReference type="InterPro" id="IPR046700">
    <property type="entry name" value="DUF6570"/>
</dbReference>
<keyword evidence="2 3" id="KW-0040">ANK repeat</keyword>
<dbReference type="EMBL" id="JAPQKO010000002">
    <property type="protein sequence ID" value="KAJ5178939.1"/>
    <property type="molecule type" value="Genomic_DNA"/>
</dbReference>
<comment type="catalytic activity">
    <reaction evidence="4">
        <text>ATP + H2O = ADP + phosphate + H(+)</text>
        <dbReference type="Rhea" id="RHEA:13065"/>
        <dbReference type="ChEBI" id="CHEBI:15377"/>
        <dbReference type="ChEBI" id="CHEBI:15378"/>
        <dbReference type="ChEBI" id="CHEBI:30616"/>
        <dbReference type="ChEBI" id="CHEBI:43474"/>
        <dbReference type="ChEBI" id="CHEBI:456216"/>
        <dbReference type="EC" id="5.6.2.3"/>
    </reaction>
</comment>
<dbReference type="SMART" id="SM00248">
    <property type="entry name" value="ANK"/>
    <property type="match status" value="11"/>
</dbReference>
<dbReference type="Pfam" id="PF20209">
    <property type="entry name" value="DUF6570"/>
    <property type="match status" value="1"/>
</dbReference>
<evidence type="ECO:0000259" key="8">
    <source>
        <dbReference type="Pfam" id="PF14479"/>
    </source>
</evidence>
<feature type="repeat" description="ANK" evidence="3">
    <location>
        <begin position="913"/>
        <end position="945"/>
    </location>
</feature>
<feature type="repeat" description="ANK" evidence="3">
    <location>
        <begin position="814"/>
        <end position="846"/>
    </location>
</feature>
<evidence type="ECO:0000259" key="6">
    <source>
        <dbReference type="Pfam" id="PF05970"/>
    </source>
</evidence>
<dbReference type="GO" id="GO:0043139">
    <property type="term" value="F:5'-3' DNA helicase activity"/>
    <property type="evidence" value="ECO:0007669"/>
    <property type="project" value="UniProtKB-EC"/>
</dbReference>
<feature type="region of interest" description="Disordered" evidence="5">
    <location>
        <begin position="100"/>
        <end position="123"/>
    </location>
</feature>
<feature type="region of interest" description="Disordered" evidence="5">
    <location>
        <begin position="2081"/>
        <end position="2116"/>
    </location>
</feature>
<dbReference type="Pfam" id="PF12796">
    <property type="entry name" value="Ank_2"/>
    <property type="match status" value="4"/>
</dbReference>
<feature type="repeat" description="ANK" evidence="3">
    <location>
        <begin position="946"/>
        <end position="978"/>
    </location>
</feature>
<dbReference type="PROSITE" id="PS50297">
    <property type="entry name" value="ANK_REP_REGION"/>
    <property type="match status" value="10"/>
</dbReference>
<dbReference type="Pfam" id="PF13637">
    <property type="entry name" value="Ank_4"/>
    <property type="match status" value="1"/>
</dbReference>
<dbReference type="PANTHER" id="PTHR24173:SF74">
    <property type="entry name" value="ANKYRIN REPEAT DOMAIN-CONTAINING PROTEIN 16"/>
    <property type="match status" value="1"/>
</dbReference>
<dbReference type="PANTHER" id="PTHR24173">
    <property type="entry name" value="ANKYRIN REPEAT CONTAINING"/>
    <property type="match status" value="1"/>
</dbReference>
<feature type="compositionally biased region" description="Basic and acidic residues" evidence="5">
    <location>
        <begin position="2106"/>
        <end position="2116"/>
    </location>
</feature>
<dbReference type="InterPro" id="IPR002110">
    <property type="entry name" value="Ankyrin_rpt"/>
</dbReference>
<dbReference type="Pfam" id="PF14479">
    <property type="entry name" value="HeLo"/>
    <property type="match status" value="1"/>
</dbReference>
<dbReference type="InterPro" id="IPR027417">
    <property type="entry name" value="P-loop_NTPase"/>
</dbReference>
<dbReference type="Proteomes" id="UP001146351">
    <property type="component" value="Unassembled WGS sequence"/>
</dbReference>
<feature type="domain" description="Helitron helicase-like" evidence="7">
    <location>
        <begin position="1516"/>
        <end position="1707"/>
    </location>
</feature>
<proteinExistence type="inferred from homology"/>
<feature type="region of interest" description="Disordered" evidence="5">
    <location>
        <begin position="1208"/>
        <end position="1244"/>
    </location>
</feature>
<keyword evidence="4" id="KW-0347">Helicase</keyword>
<feature type="domain" description="Prion-inhibition and propagation HeLo" evidence="8">
    <location>
        <begin position="5"/>
        <end position="158"/>
    </location>
</feature>
<sequence>MEAAGLAIGIGGLAGLFTTSLEVIHKVDSWKDSGSESRSLTAQFEAHKLRLEKWGQAVGILTTPRARLLEQHHKLLDDQRTCNAVSNLLLAIQDVAGDNNHDVSRTSHSKSKRHSHLNKPVESTRQKLSWTLLNKSRRMAQVEQLSSMVETLYGLVPVDGVCGDCPGNGNTGYGSSNGEPPRARESWVNEYGRILERIEKEIEAETRRDVQKWLLGDHVDEDTFGDHIMDRSGHQKTSPKPRFFGSMAQLALENRYYVQELSNISSLPRETPVAYFFLSSKSESRNDPYMAVRAWEAQLISHPKAFMLIQEIWAGQHAQRATRGSIMEILQDIITEIPGCTLILDGLDECNHLEDNHRAKHRDTPAGFLEALLELTQDTATRLLVVSRDEPDIRACFTPSADAYNLSFFEHKITPSDVSSDIALFAEDVVDNALASQQSRPVKKAISQKLADRCNGQFLWIWLHRIPLESDSWRSQQYLEQEIDLTPRGLEVVYERYWTKIEKLPERARNRAISLLRWAVFALRPLRIDEITEALAICDHRNEIDLRDLPERINKGYIDRGILSYCGSLLEVRSSPPGCDAAMMTLQLAHFSVKQYLLHNLPTTSRALQLNSGLKCFEEKTEHMCLAQSCLRYLNCSLIWRRESDLENHPTLGSLVTYATDSWQRHASLGHSECQVVVDLTNQLFDTRGPVWASWIEWVVSNDNRNGKVPSSGSPPSPLYHAAFLGLPKTVDFLIQNRQHNPDEKGVRGQTALGVACENNHHEAAKTLIDFGADLNMADIDGSAPVHVACRNGHVELVRLLLRRNADISLKNSHGWTPLHIASNRGYREICELLLQDDSEIEPVNIHDWTPLHEAAYCGHVTVCEFLLENGAQACLVDHEGRTPLYLASKEGHLHVVRLLLQTALDLSLKNSHGWTPLHAASSGGFLEVCRLLLQSGSEVNSKNIHDWTPLHEASSHGQDRVCSLLLENDAEVDLADHEGRTPLHLASRPGHTEAVRLLLKSHASVDAVTSLDKSTPIHFASMNGHLDIVELLIKSGADVFPVNHEGWTPLHLASNNGYPEIVQLLIESGASACVAKRLHSGSTPLHLASEEGHSDLPVPTSQGLWSYNRLPNMSYHEKRSATGLSRGLTSNAPIRPSPSAFAGWAAPDGYLASLHATHCRVEPPCYYARRQRAIIQREHRVQRRHGEQPPSTPSLTQLIQQNTVVIPSSTSSTVPPSSSLPLAQPARSPDLLPASSPPDLLPIASPEPVPAAFPTPILPAIHPSDLMSGSLERPSLTESERCVRVDRNMQVFLYSHENRMQPSAVDDLPALTQVEEMLISRVHVFQEVRLVRGQQYRYRGHIVHFLRKTGRLYEQLPILPQDLDIILLRPSNTTQFHQLDRQFIADYRISAAALNALPHDDRVDHLLQSQDIDIDMPPEDLHTVVTESIDDNEPERVAVPDLFDEQEEITAVQNMVAPPAAPPQPYLAVPSFQETPLDEFNTRQPLLSLAFPTLFPYGEAEFLQQRKRKVEYSDYIRHLIKHELRAFAQHPRFRYVAFNTILRRQAGSKAGFFVRGRDIPDLDELRAAFQEDTPEARALLRSVTTLANSLRGTGAYWSDRRRDLYAYIKNLGAAHFFLTLSAADLHWDDLMRWMPNYDDWRAADSATRIRLARANLRDNPLIAAYWFHHRYRVFQETVLDPKFGVTDYWSRYEWQGRESTHNHGVYWVDGAPNSDELLTQAQRDTFAQFWGIHISAINPDPSRLPIAVTERPVMQYSPDERQNTLSELTDLVNCVQRHVCNERYCLRKHRVSNQLACRFHFPMALRDEPGLEKPLGSTFYRLYPMRNHPALNIYNPLVIMAWQANIDIAPCTGTKSLLQYLTKYISKGEPESPSYRHLMQTAIQGANRNRPLQSAVHKLLNRLIGNRDCSAQEVLHFLLGLPLQMASRDVIPVDLRPEALHWVTFHPRRDDGDLAQGSSKCYKYMARPPLIEDVTYLRWLRAYQHTGAQLPRRRAKDRVLRYFPIYDPDKDVEDFTRVKMMLHHPFRDIQDLLSLEDNYFPTFTDAYTWCRQAHVGIHEADCYGEITVEDVPEELFEDVDLPEQTPPPQSWELLARQRPGPNPAERTEDPDALGQRDIDRQYDWTPHIGRCPDDAFPRDYWQQQRALFPATLSNMAAVEPDSLNEKQWQIYNLIVSHYLQWLKSRCLSVSVPDRVRPPSRIPDQLLINVDGKAGTGKSHVIGVISATLQAVAEDAGIMRSPILRAAPTGVAAYAISGRTLHSLFRLPVPVGTTYQPLQAAQLRDVQELFQGIQYLVIDEKSMIGLQQLFGGLNIILAGDFFQLPPVLQKPLYDISANLTGLDLLGRQRYWSFDITIELDTVVRQQGADPQSVAFRRTLDHLRTQEVLREDWQLLSTRAAVQLDQEQVTGFDKHVHLMFHRAAVDQHNHQSVRDLRTPVICITATNSSPAAAKASAKEASNLTQDLFLSIGCRVMLLNNTWVERGLVNGSFATIRDIVWLSTTEDVHESPPAALLVEFDAYDGPIWLQDDQRHRLVPIIPVTLVLAYAITVHKAQGLTLDYAVLDISQSEFATGLRTTFDLADLTRTVPSAAILARIADAFRRANQHWIDNPAPPPWAGPQSPDHPQTPSRRTPQPAPRVTPSTLLGPTSSPLQTPSHTRVLRDLAFRPSPRR</sequence>
<feature type="repeat" description="ANK" evidence="3">
    <location>
        <begin position="1013"/>
        <end position="1045"/>
    </location>
</feature>
<name>A0A9W9IJJ0_9EURO</name>
<evidence type="ECO:0000259" key="9">
    <source>
        <dbReference type="Pfam" id="PF20209"/>
    </source>
</evidence>
<feature type="repeat" description="ANK" evidence="3">
    <location>
        <begin position="880"/>
        <end position="912"/>
    </location>
</feature>
<feature type="compositionally biased region" description="Low complexity" evidence="5">
    <location>
        <begin position="1208"/>
        <end position="1235"/>
    </location>
</feature>
<feature type="compositionally biased region" description="Basic residues" evidence="5">
    <location>
        <begin position="107"/>
        <end position="117"/>
    </location>
</feature>
<dbReference type="Pfam" id="PF05970">
    <property type="entry name" value="PIF1"/>
    <property type="match status" value="1"/>
</dbReference>
<feature type="repeat" description="ANK" evidence="3">
    <location>
        <begin position="1046"/>
        <end position="1078"/>
    </location>
</feature>
<feature type="repeat" description="ANK" evidence="3">
    <location>
        <begin position="781"/>
        <end position="813"/>
    </location>
</feature>
<keyword evidence="4" id="KW-0233">DNA recombination</keyword>
<feature type="domain" description="DUF6570" evidence="9">
    <location>
        <begin position="1294"/>
        <end position="1395"/>
    </location>
</feature>
<evidence type="ECO:0000313" key="11">
    <source>
        <dbReference type="EMBL" id="KAJ5178939.1"/>
    </source>
</evidence>
<dbReference type="Gene3D" id="1.25.40.20">
    <property type="entry name" value="Ankyrin repeat-containing domain"/>
    <property type="match status" value="4"/>
</dbReference>
<keyword evidence="1" id="KW-0677">Repeat</keyword>
<protein>
    <recommendedName>
        <fullName evidence="4">ATP-dependent DNA helicase</fullName>
        <ecNumber evidence="4">5.6.2.3</ecNumber>
    </recommendedName>
</protein>
<feature type="domain" description="Nephrocystin 3-like N-terminal" evidence="10">
    <location>
        <begin position="269"/>
        <end position="388"/>
    </location>
</feature>
<dbReference type="GO" id="GO:0000723">
    <property type="term" value="P:telomere maintenance"/>
    <property type="evidence" value="ECO:0007669"/>
    <property type="project" value="InterPro"/>
</dbReference>
<dbReference type="Pfam" id="PF14214">
    <property type="entry name" value="Helitron_like_N"/>
    <property type="match status" value="1"/>
</dbReference>
<feature type="domain" description="DNA helicase Pif1-like DEAD-box helicase" evidence="6">
    <location>
        <begin position="2208"/>
        <end position="2368"/>
    </location>
</feature>
<comment type="cofactor">
    <cofactor evidence="4">
        <name>Mg(2+)</name>
        <dbReference type="ChEBI" id="CHEBI:18420"/>
    </cofactor>
</comment>
<dbReference type="CDD" id="cd18809">
    <property type="entry name" value="SF1_C_RecD"/>
    <property type="match status" value="1"/>
</dbReference>
<accession>A0A9W9IJJ0</accession>
<dbReference type="InterPro" id="IPR025476">
    <property type="entry name" value="Helitron_helicase-like"/>
</dbReference>
<reference evidence="11" key="2">
    <citation type="journal article" date="2023" name="IMA Fungus">
        <title>Comparative genomic study of the Penicillium genus elucidates a diverse pangenome and 15 lateral gene transfer events.</title>
        <authorList>
            <person name="Petersen C."/>
            <person name="Sorensen T."/>
            <person name="Nielsen M.R."/>
            <person name="Sondergaard T.E."/>
            <person name="Sorensen J.L."/>
            <person name="Fitzpatrick D.A."/>
            <person name="Frisvad J.C."/>
            <person name="Nielsen K.L."/>
        </authorList>
    </citation>
    <scope>NUCLEOTIDE SEQUENCE</scope>
    <source>
        <strain evidence="11">IBT 21917</strain>
    </source>
</reference>
<dbReference type="InterPro" id="IPR010285">
    <property type="entry name" value="DNA_helicase_pif1-like_DEAD"/>
</dbReference>
<evidence type="ECO:0000256" key="4">
    <source>
        <dbReference type="RuleBase" id="RU363044"/>
    </source>
</evidence>
<reference evidence="11" key="1">
    <citation type="submission" date="2022-11" db="EMBL/GenBank/DDBJ databases">
        <authorList>
            <person name="Petersen C."/>
        </authorList>
    </citation>
    <scope>NUCLEOTIDE SEQUENCE</scope>
    <source>
        <strain evidence="11">IBT 21917</strain>
    </source>
</reference>
<evidence type="ECO:0000259" key="7">
    <source>
        <dbReference type="Pfam" id="PF14214"/>
    </source>
</evidence>
<dbReference type="Gene3D" id="1.20.120.1020">
    <property type="entry name" value="Prion-inhibition and propagation, HeLo domain"/>
    <property type="match status" value="1"/>
</dbReference>
<feature type="compositionally biased region" description="Polar residues" evidence="5">
    <location>
        <begin position="2624"/>
        <end position="2633"/>
    </location>
</feature>
<organism evidence="11 12">
    <name type="scientific">Penicillium capsulatum</name>
    <dbReference type="NCBI Taxonomy" id="69766"/>
    <lineage>
        <taxon>Eukaryota</taxon>
        <taxon>Fungi</taxon>
        <taxon>Dikarya</taxon>
        <taxon>Ascomycota</taxon>
        <taxon>Pezizomycotina</taxon>
        <taxon>Eurotiomycetes</taxon>
        <taxon>Eurotiomycetidae</taxon>
        <taxon>Eurotiales</taxon>
        <taxon>Aspergillaceae</taxon>
        <taxon>Penicillium</taxon>
    </lineage>
</organism>
<dbReference type="SUPFAM" id="SSF52540">
    <property type="entry name" value="P-loop containing nucleoside triphosphate hydrolases"/>
    <property type="match status" value="2"/>
</dbReference>
<feature type="repeat" description="ANK" evidence="3">
    <location>
        <begin position="847"/>
        <end position="879"/>
    </location>
</feature>
<keyword evidence="4" id="KW-0234">DNA repair</keyword>
<dbReference type="EC" id="5.6.2.3" evidence="4"/>
<gene>
    <name evidence="11" type="ORF">N7492_002149</name>
</gene>
<dbReference type="Gene3D" id="3.40.50.300">
    <property type="entry name" value="P-loop containing nucleotide triphosphate hydrolases"/>
    <property type="match status" value="1"/>
</dbReference>
<dbReference type="GO" id="GO:0006310">
    <property type="term" value="P:DNA recombination"/>
    <property type="evidence" value="ECO:0007669"/>
    <property type="project" value="UniProtKB-KW"/>
</dbReference>
<keyword evidence="4" id="KW-0547">Nucleotide-binding</keyword>
<comment type="caution">
    <text evidence="11">The sequence shown here is derived from an EMBL/GenBank/DDBJ whole genome shotgun (WGS) entry which is preliminary data.</text>
</comment>
<dbReference type="InterPro" id="IPR038305">
    <property type="entry name" value="HeLo_sf"/>
</dbReference>
<dbReference type="GO" id="GO:0006281">
    <property type="term" value="P:DNA repair"/>
    <property type="evidence" value="ECO:0007669"/>
    <property type="project" value="UniProtKB-KW"/>
</dbReference>
<keyword evidence="4" id="KW-0227">DNA damage</keyword>
<evidence type="ECO:0000256" key="3">
    <source>
        <dbReference type="PROSITE-ProRule" id="PRU00023"/>
    </source>
</evidence>
<feature type="repeat" description="ANK" evidence="3">
    <location>
        <begin position="748"/>
        <end position="780"/>
    </location>
</feature>
<dbReference type="InterPro" id="IPR036770">
    <property type="entry name" value="Ankyrin_rpt-contain_sf"/>
</dbReference>
<dbReference type="GO" id="GO:0005524">
    <property type="term" value="F:ATP binding"/>
    <property type="evidence" value="ECO:0007669"/>
    <property type="project" value="UniProtKB-KW"/>
</dbReference>
<dbReference type="OrthoDB" id="341259at2759"/>
<evidence type="ECO:0000256" key="5">
    <source>
        <dbReference type="SAM" id="MobiDB-lite"/>
    </source>
</evidence>
<evidence type="ECO:0000256" key="2">
    <source>
        <dbReference type="ARBA" id="ARBA00023043"/>
    </source>
</evidence>
<dbReference type="PRINTS" id="PR01415">
    <property type="entry name" value="ANKYRIN"/>
</dbReference>
<evidence type="ECO:0000259" key="10">
    <source>
        <dbReference type="Pfam" id="PF24883"/>
    </source>
</evidence>
<dbReference type="GO" id="GO:0016787">
    <property type="term" value="F:hydrolase activity"/>
    <property type="evidence" value="ECO:0007669"/>
    <property type="project" value="UniProtKB-KW"/>
</dbReference>
<keyword evidence="4" id="KW-0378">Hydrolase</keyword>
<keyword evidence="4" id="KW-0067">ATP-binding</keyword>
<dbReference type="SUPFAM" id="SSF48403">
    <property type="entry name" value="Ankyrin repeat"/>
    <property type="match status" value="1"/>
</dbReference>
<dbReference type="InterPro" id="IPR029498">
    <property type="entry name" value="HeLo_dom"/>
</dbReference>
<dbReference type="PROSITE" id="PS50088">
    <property type="entry name" value="ANK_REPEAT"/>
    <property type="match status" value="10"/>
</dbReference>
<evidence type="ECO:0000313" key="12">
    <source>
        <dbReference type="Proteomes" id="UP001146351"/>
    </source>
</evidence>
<evidence type="ECO:0000256" key="1">
    <source>
        <dbReference type="ARBA" id="ARBA00022737"/>
    </source>
</evidence>
<comment type="similarity">
    <text evidence="4">Belongs to the helicase family.</text>
</comment>
<feature type="compositionally biased region" description="Polar residues" evidence="5">
    <location>
        <begin position="2641"/>
        <end position="2658"/>
    </location>
</feature>